<keyword evidence="3 13" id="KW-0813">Transport</keyword>
<comment type="caution">
    <text evidence="15">The sequence shown here is derived from an EMBL/GenBank/DDBJ whole genome shotgun (WGS) entry which is preliminary data.</text>
</comment>
<feature type="transmembrane region" description="Helical" evidence="13">
    <location>
        <begin position="20"/>
        <end position="38"/>
    </location>
</feature>
<sequence length="84" mass="8046">MSLLNTVMLAADGLGTGLGAIGAGIAALAAGVGIGQIGKGAVESIARQPEAAGDIRSNMILTAAFVEGVALFGVIAGLLAVVLK</sequence>
<evidence type="ECO:0000256" key="5">
    <source>
        <dbReference type="ARBA" id="ARBA00022692"/>
    </source>
</evidence>
<evidence type="ECO:0000256" key="1">
    <source>
        <dbReference type="ARBA" id="ARBA00004141"/>
    </source>
</evidence>
<keyword evidence="7 13" id="KW-1133">Transmembrane helix</keyword>
<evidence type="ECO:0000256" key="11">
    <source>
        <dbReference type="ARBA" id="ARBA00023310"/>
    </source>
</evidence>
<evidence type="ECO:0000256" key="3">
    <source>
        <dbReference type="ARBA" id="ARBA00022448"/>
    </source>
</evidence>
<dbReference type="GO" id="GO:0005886">
    <property type="term" value="C:plasma membrane"/>
    <property type="evidence" value="ECO:0007669"/>
    <property type="project" value="UniProtKB-SubCell"/>
</dbReference>
<keyword evidence="4 13" id="KW-0138">CF(0)</keyword>
<gene>
    <name evidence="13 15" type="primary">atpE</name>
    <name evidence="15" type="ORF">F0919_10240</name>
</gene>
<dbReference type="Pfam" id="PF00137">
    <property type="entry name" value="ATP-synt_C"/>
    <property type="match status" value="1"/>
</dbReference>
<evidence type="ECO:0000256" key="4">
    <source>
        <dbReference type="ARBA" id="ARBA00022547"/>
    </source>
</evidence>
<dbReference type="EMBL" id="VWSH01000002">
    <property type="protein sequence ID" value="KAA5534969.1"/>
    <property type="molecule type" value="Genomic_DNA"/>
</dbReference>
<keyword evidence="5 13" id="KW-0812">Transmembrane</keyword>
<evidence type="ECO:0000259" key="14">
    <source>
        <dbReference type="Pfam" id="PF00137"/>
    </source>
</evidence>
<dbReference type="InterPro" id="IPR020537">
    <property type="entry name" value="ATP_synth_F0_csu_DDCD_BS"/>
</dbReference>
<feature type="site" description="Reversibly protonated during proton transport" evidence="13">
    <location>
        <position position="67"/>
    </location>
</feature>
<evidence type="ECO:0000313" key="15">
    <source>
        <dbReference type="EMBL" id="KAA5534969.1"/>
    </source>
</evidence>
<dbReference type="GO" id="GO:0045259">
    <property type="term" value="C:proton-transporting ATP synthase complex"/>
    <property type="evidence" value="ECO:0007669"/>
    <property type="project" value="UniProtKB-KW"/>
</dbReference>
<dbReference type="GO" id="GO:0008289">
    <property type="term" value="F:lipid binding"/>
    <property type="evidence" value="ECO:0007669"/>
    <property type="project" value="UniProtKB-KW"/>
</dbReference>
<evidence type="ECO:0000313" key="16">
    <source>
        <dbReference type="Proteomes" id="UP000323632"/>
    </source>
</evidence>
<name>A0A5M6CPA7_9BACT</name>
<keyword evidence="10 13" id="KW-0472">Membrane</keyword>
<dbReference type="GO" id="GO:0033177">
    <property type="term" value="C:proton-transporting two-sector ATPase complex, proton-transporting domain"/>
    <property type="evidence" value="ECO:0007669"/>
    <property type="project" value="InterPro"/>
</dbReference>
<evidence type="ECO:0000256" key="2">
    <source>
        <dbReference type="ARBA" id="ARBA00006704"/>
    </source>
</evidence>
<evidence type="ECO:0000256" key="9">
    <source>
        <dbReference type="ARBA" id="ARBA00023121"/>
    </source>
</evidence>
<dbReference type="InterPro" id="IPR038662">
    <property type="entry name" value="ATP_synth_F0_csu_sf"/>
</dbReference>
<evidence type="ECO:0000256" key="12">
    <source>
        <dbReference type="ARBA" id="ARBA00025198"/>
    </source>
</evidence>
<keyword evidence="8 13" id="KW-0406">Ion transport</keyword>
<dbReference type="CDD" id="cd18121">
    <property type="entry name" value="ATP-synt_Fo_c"/>
    <property type="match status" value="1"/>
</dbReference>
<organism evidence="15 16">
    <name type="scientific">Taibaiella lutea</name>
    <dbReference type="NCBI Taxonomy" id="2608001"/>
    <lineage>
        <taxon>Bacteria</taxon>
        <taxon>Pseudomonadati</taxon>
        <taxon>Bacteroidota</taxon>
        <taxon>Chitinophagia</taxon>
        <taxon>Chitinophagales</taxon>
        <taxon>Chitinophagaceae</taxon>
        <taxon>Taibaiella</taxon>
    </lineage>
</organism>
<comment type="function">
    <text evidence="12 13">F(1)F(0) ATP synthase produces ATP from ADP in the presence of a proton or sodium gradient. F-type ATPases consist of two structural domains, F(1) containing the extramembraneous catalytic core and F(0) containing the membrane proton channel, linked together by a central stalk and a peripheral stalk. During catalysis, ATP synthesis in the catalytic domain of F(1) is coupled via a rotary mechanism of the central stalk subunits to proton translocation.</text>
</comment>
<dbReference type="HAMAP" id="MF_01396">
    <property type="entry name" value="ATP_synth_c_bact"/>
    <property type="match status" value="1"/>
</dbReference>
<accession>A0A5M6CPA7</accession>
<dbReference type="RefSeq" id="WP_150032648.1">
    <property type="nucleotide sequence ID" value="NZ_VWSH01000002.1"/>
</dbReference>
<dbReference type="Gene3D" id="1.20.20.10">
    <property type="entry name" value="F1F0 ATP synthase subunit C"/>
    <property type="match status" value="1"/>
</dbReference>
<evidence type="ECO:0000256" key="6">
    <source>
        <dbReference type="ARBA" id="ARBA00022781"/>
    </source>
</evidence>
<dbReference type="PROSITE" id="PS00605">
    <property type="entry name" value="ATPASE_C"/>
    <property type="match status" value="1"/>
</dbReference>
<dbReference type="InterPro" id="IPR035921">
    <property type="entry name" value="F/V-ATP_Csub_sf"/>
</dbReference>
<dbReference type="GO" id="GO:0046933">
    <property type="term" value="F:proton-transporting ATP synthase activity, rotational mechanism"/>
    <property type="evidence" value="ECO:0007669"/>
    <property type="project" value="UniProtKB-UniRule"/>
</dbReference>
<reference evidence="15 16" key="1">
    <citation type="submission" date="2019-09" db="EMBL/GenBank/DDBJ databases">
        <title>Genome sequence and assembly of Taibaiella sp.</title>
        <authorList>
            <person name="Chhetri G."/>
        </authorList>
    </citation>
    <scope>NUCLEOTIDE SEQUENCE [LARGE SCALE GENOMIC DNA]</scope>
    <source>
        <strain evidence="15 16">KVB11</strain>
    </source>
</reference>
<evidence type="ECO:0000256" key="7">
    <source>
        <dbReference type="ARBA" id="ARBA00022989"/>
    </source>
</evidence>
<dbReference type="Proteomes" id="UP000323632">
    <property type="component" value="Unassembled WGS sequence"/>
</dbReference>
<keyword evidence="13" id="KW-1003">Cell membrane</keyword>
<keyword evidence="9 13" id="KW-0446">Lipid-binding</keyword>
<feature type="transmembrane region" description="Helical" evidence="13">
    <location>
        <begin position="59"/>
        <end position="83"/>
    </location>
</feature>
<keyword evidence="11 13" id="KW-0066">ATP synthesis</keyword>
<dbReference type="SUPFAM" id="SSF81333">
    <property type="entry name" value="F1F0 ATP synthase subunit C"/>
    <property type="match status" value="1"/>
</dbReference>
<comment type="subcellular location">
    <subcellularLocation>
        <location evidence="13">Cell membrane</location>
        <topology evidence="13">Multi-pass membrane protein</topology>
    </subcellularLocation>
    <subcellularLocation>
        <location evidence="1">Membrane</location>
        <topology evidence="1">Multi-pass membrane protein</topology>
    </subcellularLocation>
</comment>
<comment type="similarity">
    <text evidence="2 13">Belongs to the ATPase C chain family.</text>
</comment>
<feature type="domain" description="V-ATPase proteolipid subunit C-like" evidence="14">
    <location>
        <begin position="20"/>
        <end position="79"/>
    </location>
</feature>
<dbReference type="AlphaFoldDB" id="A0A5M6CPA7"/>
<evidence type="ECO:0000256" key="13">
    <source>
        <dbReference type="HAMAP-Rule" id="MF_01396"/>
    </source>
</evidence>
<keyword evidence="16" id="KW-1185">Reference proteome</keyword>
<evidence type="ECO:0000256" key="8">
    <source>
        <dbReference type="ARBA" id="ARBA00023065"/>
    </source>
</evidence>
<protein>
    <recommendedName>
        <fullName evidence="13">ATP synthase subunit c</fullName>
    </recommendedName>
    <alternativeName>
        <fullName evidence="13">ATP synthase F(0) sector subunit c</fullName>
    </alternativeName>
    <alternativeName>
        <fullName evidence="13">F-type ATPase subunit c</fullName>
        <shortName evidence="13">F-ATPase subunit c</shortName>
    </alternativeName>
    <alternativeName>
        <fullName evidence="13">Lipid-binding protein</fullName>
    </alternativeName>
</protein>
<evidence type="ECO:0000256" key="10">
    <source>
        <dbReference type="ARBA" id="ARBA00023136"/>
    </source>
</evidence>
<proteinExistence type="inferred from homology"/>
<dbReference type="PRINTS" id="PR00124">
    <property type="entry name" value="ATPASEC"/>
</dbReference>
<dbReference type="NCBIfam" id="TIGR01260">
    <property type="entry name" value="ATP_synt_c"/>
    <property type="match status" value="1"/>
</dbReference>
<keyword evidence="6 13" id="KW-0375">Hydrogen ion transport</keyword>
<dbReference type="InterPro" id="IPR005953">
    <property type="entry name" value="ATP_synth_csu_bac/chlpt"/>
</dbReference>
<comment type="function">
    <text evidence="13">Key component of the F(0) channel; it plays a direct role in translocation across the membrane. A homomeric c-ring of between 10-14 subunits forms the central stalk rotor element with the F(1) delta and epsilon subunits.</text>
</comment>
<dbReference type="InterPro" id="IPR002379">
    <property type="entry name" value="ATPase_proteolipid_c-like_dom"/>
</dbReference>
<dbReference type="InterPro" id="IPR000454">
    <property type="entry name" value="ATP_synth_F0_csu"/>
</dbReference>